<dbReference type="AlphaFoldDB" id="A0A9P5GEU1"/>
<dbReference type="PANTHER" id="PTHR13812">
    <property type="entry name" value="KETIMINE REDUCTASE MU-CRYSTALLIN"/>
    <property type="match status" value="1"/>
</dbReference>
<dbReference type="Gene3D" id="3.30.1780.10">
    <property type="entry name" value="ornithine cyclodeaminase, domain 1"/>
    <property type="match status" value="1"/>
</dbReference>
<gene>
    <name evidence="2" type="ORF">PCG10_001701</name>
</gene>
<protein>
    <recommendedName>
        <fullName evidence="4">Ornithine cyclodeaminase</fullName>
    </recommendedName>
</protein>
<dbReference type="Proteomes" id="UP000701341">
    <property type="component" value="Unassembled WGS sequence"/>
</dbReference>
<dbReference type="Pfam" id="PF02423">
    <property type="entry name" value="OCD_Mu_crystall"/>
    <property type="match status" value="1"/>
</dbReference>
<dbReference type="PANTHER" id="PTHR13812:SF19">
    <property type="entry name" value="KETIMINE REDUCTASE MU-CRYSTALLIN"/>
    <property type="match status" value="1"/>
</dbReference>
<proteinExistence type="inferred from homology"/>
<sequence length="373" mass="41157">MNNMQYLDNDTVHQLLINLTKDEAISFRNTIEQTLAEFSTGGERQYQPNPSAVTRPNGSRALFRPFTSNQCFGAKLVVTPPPRPDGKKDSLHGILILTDGLGNPTGVIGAEEVTGYRTSMNAMVPFSWRKNVDNIVIFGGGMQALWHTRLILTLRGSEVKSITFVNPSKDRVDALIATVSKENEARWKSNCSFHFIHTSAPDFHQQVETRLSDIDCVFCTTPSKTPLFPASYLTKRESSSRQPFISAVGSWQSDMIELDPALLHHAIAVDGGYNPVTGEAQGVVLVDDRDYALLDSGEVVQSKCTAEQMVELGQIIALRSAKLQSVHPKQVEQTNRFISEGFVVYKSVGVSLTDLTAANAILALREKKNDHHL</sequence>
<dbReference type="InterPro" id="IPR036291">
    <property type="entry name" value="NAD(P)-bd_dom_sf"/>
</dbReference>
<evidence type="ECO:0008006" key="4">
    <source>
        <dbReference type="Google" id="ProtNLM"/>
    </source>
</evidence>
<evidence type="ECO:0000256" key="1">
    <source>
        <dbReference type="ARBA" id="ARBA00008903"/>
    </source>
</evidence>
<comment type="caution">
    <text evidence="2">The sequence shown here is derived from an EMBL/GenBank/DDBJ whole genome shotgun (WGS) entry which is preliminary data.</text>
</comment>
<dbReference type="InterPro" id="IPR023401">
    <property type="entry name" value="ODC_N"/>
</dbReference>
<name>A0A9P5GEU1_PENCR</name>
<reference evidence="2" key="1">
    <citation type="submission" date="2020-02" db="EMBL/GenBank/DDBJ databases">
        <authorList>
            <person name="Lichtner F.J."/>
        </authorList>
    </citation>
    <scope>NUCLEOTIDE SEQUENCE</scope>
    <source>
        <strain evidence="2">G10</strain>
    </source>
</reference>
<accession>A0A9P5GEU1</accession>
<evidence type="ECO:0000313" key="2">
    <source>
        <dbReference type="EMBL" id="KAF7516959.1"/>
    </source>
</evidence>
<dbReference type="Gene3D" id="3.40.50.720">
    <property type="entry name" value="NAD(P)-binding Rossmann-like Domain"/>
    <property type="match status" value="1"/>
</dbReference>
<dbReference type="EMBL" id="JAAOZQ010000125">
    <property type="protein sequence ID" value="KAF7516959.1"/>
    <property type="molecule type" value="Genomic_DNA"/>
</dbReference>
<evidence type="ECO:0000313" key="3">
    <source>
        <dbReference type="Proteomes" id="UP000701341"/>
    </source>
</evidence>
<keyword evidence="3" id="KW-1185">Reference proteome</keyword>
<dbReference type="InterPro" id="IPR003462">
    <property type="entry name" value="ODC_Mu_crystall"/>
</dbReference>
<organism evidence="2 3">
    <name type="scientific">Penicillium crustosum</name>
    <name type="common">Blue mold fungus</name>
    <dbReference type="NCBI Taxonomy" id="36656"/>
    <lineage>
        <taxon>Eukaryota</taxon>
        <taxon>Fungi</taxon>
        <taxon>Dikarya</taxon>
        <taxon>Ascomycota</taxon>
        <taxon>Pezizomycotina</taxon>
        <taxon>Eurotiomycetes</taxon>
        <taxon>Eurotiomycetidae</taxon>
        <taxon>Eurotiales</taxon>
        <taxon>Aspergillaceae</taxon>
        <taxon>Penicillium</taxon>
    </lineage>
</organism>
<dbReference type="SUPFAM" id="SSF51735">
    <property type="entry name" value="NAD(P)-binding Rossmann-fold domains"/>
    <property type="match status" value="1"/>
</dbReference>
<comment type="similarity">
    <text evidence="1">Belongs to the ornithine cyclodeaminase/mu-crystallin family.</text>
</comment>
<dbReference type="GO" id="GO:0005737">
    <property type="term" value="C:cytoplasm"/>
    <property type="evidence" value="ECO:0007669"/>
    <property type="project" value="TreeGrafter"/>
</dbReference>